<reference evidence="2 3" key="1">
    <citation type="journal article" date="2015" name="Genome Biol. Evol.">
        <title>Comparative Genomics of a Bacterivorous Green Alga Reveals Evolutionary Causalities and Consequences of Phago-Mixotrophic Mode of Nutrition.</title>
        <authorList>
            <person name="Burns J.A."/>
            <person name="Paasch A."/>
            <person name="Narechania A."/>
            <person name="Kim E."/>
        </authorList>
    </citation>
    <scope>NUCLEOTIDE SEQUENCE [LARGE SCALE GENOMIC DNA]</scope>
    <source>
        <strain evidence="2 3">PLY_AMNH</strain>
    </source>
</reference>
<evidence type="ECO:0000313" key="2">
    <source>
        <dbReference type="EMBL" id="KAK3255509.1"/>
    </source>
</evidence>
<evidence type="ECO:0000313" key="3">
    <source>
        <dbReference type="Proteomes" id="UP001190700"/>
    </source>
</evidence>
<dbReference type="EMBL" id="LGRX02022532">
    <property type="protein sequence ID" value="KAK3255509.1"/>
    <property type="molecule type" value="Genomic_DNA"/>
</dbReference>
<feature type="region of interest" description="Disordered" evidence="1">
    <location>
        <begin position="367"/>
        <end position="441"/>
    </location>
</feature>
<sequence>MPFQLWKFHFNHAVYASSLIKLKNQTNIIYMAGVHKPLLLAALWAKLLVSHQADVELQGEQHRASFPAGSGAALDNEEDYEQATNVSVTIPLSSLADYLDFDEGTESEAHGDGEGEVVPAAPVDTSIAVQASAVKSLQTRYLNTSYVLEPPPYGFHLYDTVLTDRATEVAFTRKLPIDVFRAEASGSREELRRLGALSQFIGQQVKRGVKQHIVFLSVNSLVVKALPQTFRNPFDVAVTWHHHVLRKQAIGTGLLLLHGHSLKRCQAFVQEVIQAAEAKRLPVDPLADYLLSLQLPSHDTNSILQRSLGSLEVLLLPTALFHATPSTAAHDTRALHFKDDWAEDMLGYLEDLVKGYRVTLDSTRKVAVRRRAKARGGSRHVQKKTHGHSRSHVHSRTRSRAGGSSGHAVRGRTLPYGWNRRPATPAYHPHPSTRVTPRPPIPRPPIVVHRPIQHALPAPSHHLAQRAVIAAARSQPAVPRPSQVEIRPNPAAASAKIAALKMQNTQRAAMSARRRAQQQNGKKLGK</sequence>
<gene>
    <name evidence="2" type="ORF">CYMTET_35307</name>
</gene>
<feature type="compositionally biased region" description="Low complexity" evidence="1">
    <location>
        <begin position="400"/>
        <end position="412"/>
    </location>
</feature>
<comment type="caution">
    <text evidence="2">The sequence shown here is derived from an EMBL/GenBank/DDBJ whole genome shotgun (WGS) entry which is preliminary data.</text>
</comment>
<name>A0AAE0F9J5_9CHLO</name>
<dbReference type="Proteomes" id="UP001190700">
    <property type="component" value="Unassembled WGS sequence"/>
</dbReference>
<feature type="compositionally biased region" description="Basic residues" evidence="1">
    <location>
        <begin position="367"/>
        <end position="399"/>
    </location>
</feature>
<keyword evidence="3" id="KW-1185">Reference proteome</keyword>
<organism evidence="2 3">
    <name type="scientific">Cymbomonas tetramitiformis</name>
    <dbReference type="NCBI Taxonomy" id="36881"/>
    <lineage>
        <taxon>Eukaryota</taxon>
        <taxon>Viridiplantae</taxon>
        <taxon>Chlorophyta</taxon>
        <taxon>Pyramimonadophyceae</taxon>
        <taxon>Pyramimonadales</taxon>
        <taxon>Pyramimonadaceae</taxon>
        <taxon>Cymbomonas</taxon>
    </lineage>
</organism>
<protein>
    <submittedName>
        <fullName evidence="2">Uncharacterized protein</fullName>
    </submittedName>
</protein>
<feature type="region of interest" description="Disordered" evidence="1">
    <location>
        <begin position="503"/>
        <end position="526"/>
    </location>
</feature>
<dbReference type="AlphaFoldDB" id="A0AAE0F9J5"/>
<evidence type="ECO:0000256" key="1">
    <source>
        <dbReference type="SAM" id="MobiDB-lite"/>
    </source>
</evidence>
<proteinExistence type="predicted"/>
<accession>A0AAE0F9J5</accession>